<keyword evidence="2" id="KW-0288">FMN</keyword>
<dbReference type="PANTHER" id="PTHR43278">
    <property type="entry name" value="NAD(P)H-DEPENDENT FMN-CONTAINING OXIDOREDUCTASE YWQN-RELATED"/>
    <property type="match status" value="1"/>
</dbReference>
<dbReference type="Gene3D" id="3.40.50.360">
    <property type="match status" value="1"/>
</dbReference>
<name>A0A1M5ZGM0_9FIRM</name>
<evidence type="ECO:0000259" key="3">
    <source>
        <dbReference type="Pfam" id="PF03358"/>
    </source>
</evidence>
<dbReference type="EMBL" id="FQXV01000020">
    <property type="protein sequence ID" value="SHI23339.1"/>
    <property type="molecule type" value="Genomic_DNA"/>
</dbReference>
<dbReference type="InterPro" id="IPR005025">
    <property type="entry name" value="FMN_Rdtase-like_dom"/>
</dbReference>
<feature type="domain" description="NADPH-dependent FMN reductase-like" evidence="3">
    <location>
        <begin position="21"/>
        <end position="134"/>
    </location>
</feature>
<accession>A0A1M5ZGM0</accession>
<dbReference type="STRING" id="1123282.SAMN02745823_03704"/>
<keyword evidence="1" id="KW-0285">Flavoprotein</keyword>
<dbReference type="Proteomes" id="UP000183995">
    <property type="component" value="Unassembled WGS sequence"/>
</dbReference>
<dbReference type="InterPro" id="IPR029039">
    <property type="entry name" value="Flavoprotein-like_sf"/>
</dbReference>
<dbReference type="InterPro" id="IPR051796">
    <property type="entry name" value="ISF_SsuE-like"/>
</dbReference>
<evidence type="ECO:0000256" key="2">
    <source>
        <dbReference type="ARBA" id="ARBA00022643"/>
    </source>
</evidence>
<protein>
    <submittedName>
        <fullName evidence="4">NADPH-dependent FMN reductase</fullName>
    </submittedName>
</protein>
<keyword evidence="5" id="KW-1185">Reference proteome</keyword>
<dbReference type="PANTHER" id="PTHR43278:SF2">
    <property type="entry name" value="IRON-SULFUR FLAVOPROTEIN"/>
    <property type="match status" value="1"/>
</dbReference>
<dbReference type="Pfam" id="PF03358">
    <property type="entry name" value="FMN_red"/>
    <property type="match status" value="1"/>
</dbReference>
<dbReference type="AlphaFoldDB" id="A0A1M5ZGM0"/>
<proteinExistence type="predicted"/>
<organism evidence="4 5">
    <name type="scientific">Sporobacter termitidis DSM 10068</name>
    <dbReference type="NCBI Taxonomy" id="1123282"/>
    <lineage>
        <taxon>Bacteria</taxon>
        <taxon>Bacillati</taxon>
        <taxon>Bacillota</taxon>
        <taxon>Clostridia</taxon>
        <taxon>Eubacteriales</taxon>
        <taxon>Oscillospiraceae</taxon>
        <taxon>Sporobacter</taxon>
    </lineage>
</organism>
<evidence type="ECO:0000313" key="5">
    <source>
        <dbReference type="Proteomes" id="UP000183995"/>
    </source>
</evidence>
<dbReference type="SUPFAM" id="SSF52218">
    <property type="entry name" value="Flavoproteins"/>
    <property type="match status" value="1"/>
</dbReference>
<dbReference type="GO" id="GO:0016491">
    <property type="term" value="F:oxidoreductase activity"/>
    <property type="evidence" value="ECO:0007669"/>
    <property type="project" value="InterPro"/>
</dbReference>
<reference evidence="4 5" key="1">
    <citation type="submission" date="2016-11" db="EMBL/GenBank/DDBJ databases">
        <authorList>
            <person name="Jaros S."/>
            <person name="Januszkiewicz K."/>
            <person name="Wedrychowicz H."/>
        </authorList>
    </citation>
    <scope>NUCLEOTIDE SEQUENCE [LARGE SCALE GENOMIC DNA]</scope>
    <source>
        <strain evidence="4 5">DSM 10068</strain>
    </source>
</reference>
<gene>
    <name evidence="4" type="ORF">SAMN02745823_03704</name>
</gene>
<evidence type="ECO:0000313" key="4">
    <source>
        <dbReference type="EMBL" id="SHI23339.1"/>
    </source>
</evidence>
<sequence>MNTQNKAQTVTRTDAQGGGRMNIIGINASPRKEGNTAWIVNKILEGAEERGAETHAFNFSDLDIQPCRGCWGCHKGDQGCVINDDMDKLNKAIDHADTIVFGSPIYMMQMTAQAKIVVDRMFARFSPRYSPYYKKENAADKKLILTFNQGNPDSSLFQSYIDYTKHMFELLEFDVREVPVVTGMRNSPAKEREELHSVLREIGSSLASE</sequence>
<evidence type="ECO:0000256" key="1">
    <source>
        <dbReference type="ARBA" id="ARBA00022630"/>
    </source>
</evidence>